<keyword evidence="2" id="KW-1185">Reference proteome</keyword>
<dbReference type="AlphaFoldDB" id="A0A225W5H1"/>
<dbReference type="Proteomes" id="UP000198211">
    <property type="component" value="Unassembled WGS sequence"/>
</dbReference>
<protein>
    <submittedName>
        <fullName evidence="1">Uncharacterized protein</fullName>
    </submittedName>
</protein>
<evidence type="ECO:0000313" key="2">
    <source>
        <dbReference type="Proteomes" id="UP000198211"/>
    </source>
</evidence>
<dbReference type="OrthoDB" id="10641898at2759"/>
<dbReference type="EMBL" id="NBNE01001743">
    <property type="protein sequence ID" value="OWZ12815.1"/>
    <property type="molecule type" value="Genomic_DNA"/>
</dbReference>
<comment type="caution">
    <text evidence="1">The sequence shown here is derived from an EMBL/GenBank/DDBJ whole genome shotgun (WGS) entry which is preliminary data.</text>
</comment>
<reference evidence="2" key="1">
    <citation type="submission" date="2017-03" db="EMBL/GenBank/DDBJ databases">
        <title>Phytopthora megakarya and P. palmivora, two closely related causual agents of cacao black pod achieved similar genome size and gene model numbers by different mechanisms.</title>
        <authorList>
            <person name="Ali S."/>
            <person name="Shao J."/>
            <person name="Larry D.J."/>
            <person name="Kronmiller B."/>
            <person name="Shen D."/>
            <person name="Strem M.D."/>
            <person name="Melnick R.L."/>
            <person name="Guiltinan M.J."/>
            <person name="Tyler B.M."/>
            <person name="Meinhardt L.W."/>
            <person name="Bailey B.A."/>
        </authorList>
    </citation>
    <scope>NUCLEOTIDE SEQUENCE [LARGE SCALE GENOMIC DNA]</scope>
    <source>
        <strain evidence="2">zdho120</strain>
    </source>
</reference>
<organism evidence="1 2">
    <name type="scientific">Phytophthora megakarya</name>
    <dbReference type="NCBI Taxonomy" id="4795"/>
    <lineage>
        <taxon>Eukaryota</taxon>
        <taxon>Sar</taxon>
        <taxon>Stramenopiles</taxon>
        <taxon>Oomycota</taxon>
        <taxon>Peronosporomycetes</taxon>
        <taxon>Peronosporales</taxon>
        <taxon>Peronosporaceae</taxon>
        <taxon>Phytophthora</taxon>
    </lineage>
</organism>
<sequence length="122" mass="13231">MNCCCSRIIAAREPNICCMPSACCIHASSTALRLQTLPNKPQRSHSAHPELCFSQYLVTETTDANPVGASSSAPHSTRTHTTRLVTATIAEVTLICALEFASKSRGNRTRCLLYVDMQYGLG</sequence>
<accession>A0A225W5H1</accession>
<evidence type="ECO:0000313" key="1">
    <source>
        <dbReference type="EMBL" id="OWZ12815.1"/>
    </source>
</evidence>
<name>A0A225W5H1_9STRA</name>
<gene>
    <name evidence="1" type="ORF">PHMEG_00013967</name>
</gene>
<proteinExistence type="predicted"/>